<dbReference type="Pfam" id="PF08772">
    <property type="entry name" value="Zn_ribbon_NOB1"/>
    <property type="match status" value="1"/>
</dbReference>
<organism evidence="2">
    <name type="scientific">Amphimedon queenslandica</name>
    <name type="common">Sponge</name>
    <dbReference type="NCBI Taxonomy" id="400682"/>
    <lineage>
        <taxon>Eukaryota</taxon>
        <taxon>Metazoa</taxon>
        <taxon>Porifera</taxon>
        <taxon>Demospongiae</taxon>
        <taxon>Heteroscleromorpha</taxon>
        <taxon>Haplosclerida</taxon>
        <taxon>Niphatidae</taxon>
        <taxon>Amphimedon</taxon>
    </lineage>
</organism>
<dbReference type="AlphaFoldDB" id="A0A1X7TQ38"/>
<sequence>MSIHNVLLQIGLNVVSIDGMLIKRIRTYSQQCKACFKVYFKSGLLFCPNCGNKSMIKVLADVGKDGLTHYSSLSDKQFSHKGLRYSLPLPKGGRRPDQLLLSPAQRLTFRLPRSRNKSHPLDPDYISQTSPFSFNDVTSRGAQIAFRAGGGRGRVGVAWHRNPNQVRKKRK</sequence>
<protein>
    <recommendedName>
        <fullName evidence="1">Nin one binding (NOB1) Zn-ribbon-like domain-containing protein</fullName>
    </recommendedName>
</protein>
<evidence type="ECO:0000259" key="1">
    <source>
        <dbReference type="Pfam" id="PF08772"/>
    </source>
</evidence>
<dbReference type="GO" id="GO:0004521">
    <property type="term" value="F:RNA endonuclease activity"/>
    <property type="evidence" value="ECO:0007669"/>
    <property type="project" value="TreeGrafter"/>
</dbReference>
<dbReference type="Gene3D" id="6.20.210.10">
    <property type="entry name" value="Nin one binding (NOB1), Zn-ribbon-like"/>
    <property type="match status" value="1"/>
</dbReference>
<name>A0A1X7TQ38_AMPQE</name>
<dbReference type="EnsemblMetazoa" id="Aqu2.1.17193_001">
    <property type="protein sequence ID" value="Aqu2.1.17193_001"/>
    <property type="gene ID" value="Aqu2.1.17193"/>
</dbReference>
<dbReference type="SUPFAM" id="SSF144206">
    <property type="entry name" value="NOB1 zinc finger-like"/>
    <property type="match status" value="1"/>
</dbReference>
<dbReference type="InterPro" id="IPR036283">
    <property type="entry name" value="NOB1_Zf-like_sf"/>
</dbReference>
<dbReference type="eggNOG" id="KOG2463">
    <property type="taxonomic scope" value="Eukaryota"/>
</dbReference>
<accession>A0A1X7TQ38</accession>
<proteinExistence type="predicted"/>
<dbReference type="GO" id="GO:0030490">
    <property type="term" value="P:maturation of SSU-rRNA"/>
    <property type="evidence" value="ECO:0007669"/>
    <property type="project" value="TreeGrafter"/>
</dbReference>
<reference evidence="2" key="1">
    <citation type="submission" date="2017-05" db="UniProtKB">
        <authorList>
            <consortium name="EnsemblMetazoa"/>
        </authorList>
    </citation>
    <scope>IDENTIFICATION</scope>
</reference>
<dbReference type="PANTHER" id="PTHR12814">
    <property type="entry name" value="RNA-BINDING PROTEIN NOB1"/>
    <property type="match status" value="1"/>
</dbReference>
<evidence type="ECO:0000313" key="2">
    <source>
        <dbReference type="EnsemblMetazoa" id="Aqu2.1.17193_001"/>
    </source>
</evidence>
<dbReference type="STRING" id="400682.A0A1X7TQ38"/>
<dbReference type="GO" id="GO:0030688">
    <property type="term" value="C:preribosome, small subunit precursor"/>
    <property type="evidence" value="ECO:0007669"/>
    <property type="project" value="TreeGrafter"/>
</dbReference>
<feature type="domain" description="Nin one binding (NOB1) Zn-ribbon-like" evidence="1">
    <location>
        <begin position="22"/>
        <end position="93"/>
    </location>
</feature>
<dbReference type="InterPro" id="IPR014881">
    <property type="entry name" value="NOB1_Zn-bd"/>
</dbReference>
<dbReference type="PANTHER" id="PTHR12814:SF2">
    <property type="entry name" value="RNA-BINDING PROTEIN NOB1"/>
    <property type="match status" value="1"/>
</dbReference>
<dbReference type="InterPro" id="IPR039907">
    <property type="entry name" value="NOB1"/>
</dbReference>
<dbReference type="InParanoid" id="A0A1X7TQ38"/>
<dbReference type="OrthoDB" id="446759at2759"/>